<accession>A0ABR7Y9U9</accession>
<dbReference type="EMBL" id="JACOIJ010000001">
    <property type="protein sequence ID" value="MBD1428073.1"/>
    <property type="molecule type" value="Genomic_DNA"/>
</dbReference>
<dbReference type="PANTHER" id="PTHR33204">
    <property type="entry name" value="TRANSCRIPTIONAL REGULATOR, MARR FAMILY"/>
    <property type="match status" value="1"/>
</dbReference>
<name>A0ABR7Y9U9_9SPHI</name>
<dbReference type="Proteomes" id="UP000651271">
    <property type="component" value="Unassembled WGS sequence"/>
</dbReference>
<feature type="domain" description="HTH hxlR-type" evidence="4">
    <location>
        <begin position="12"/>
        <end position="118"/>
    </location>
</feature>
<dbReference type="InterPro" id="IPR002577">
    <property type="entry name" value="HTH_HxlR"/>
</dbReference>
<keyword evidence="1" id="KW-0805">Transcription regulation</keyword>
<proteinExistence type="predicted"/>
<evidence type="ECO:0000256" key="1">
    <source>
        <dbReference type="ARBA" id="ARBA00023015"/>
    </source>
</evidence>
<dbReference type="SUPFAM" id="SSF46785">
    <property type="entry name" value="Winged helix' DNA-binding domain"/>
    <property type="match status" value="1"/>
</dbReference>
<evidence type="ECO:0000256" key="3">
    <source>
        <dbReference type="ARBA" id="ARBA00023163"/>
    </source>
</evidence>
<sequence length="121" mass="13773">MISKPISDPPACTADLLALQDSLEIIGGKWTLLIIHYLATREHEVNTFKKIEHDIPGLSAKVLSKELKTLETNRLIFREPPHTKPVSVKYEITPYGKSLQTIITQLVNWGTNHRKTLFDKK</sequence>
<keyword evidence="6" id="KW-1185">Reference proteome</keyword>
<dbReference type="Gene3D" id="1.10.10.10">
    <property type="entry name" value="Winged helix-like DNA-binding domain superfamily/Winged helix DNA-binding domain"/>
    <property type="match status" value="1"/>
</dbReference>
<gene>
    <name evidence="5" type="ORF">H8B04_00580</name>
</gene>
<dbReference type="PROSITE" id="PS51118">
    <property type="entry name" value="HTH_HXLR"/>
    <property type="match status" value="1"/>
</dbReference>
<dbReference type="Pfam" id="PF01638">
    <property type="entry name" value="HxlR"/>
    <property type="match status" value="1"/>
</dbReference>
<dbReference type="InterPro" id="IPR036390">
    <property type="entry name" value="WH_DNA-bd_sf"/>
</dbReference>
<reference evidence="5 6" key="1">
    <citation type="submission" date="2020-08" db="EMBL/GenBank/DDBJ databases">
        <title>Sphingobacterium sp. DN04309 isolated from aquaculture water.</title>
        <authorList>
            <person name="Zhang M."/>
        </authorList>
    </citation>
    <scope>NUCLEOTIDE SEQUENCE [LARGE SCALE GENOMIC DNA]</scope>
    <source>
        <strain evidence="5 6">DN04309</strain>
    </source>
</reference>
<dbReference type="PANTHER" id="PTHR33204:SF29">
    <property type="entry name" value="TRANSCRIPTIONAL REGULATOR"/>
    <property type="match status" value="1"/>
</dbReference>
<protein>
    <submittedName>
        <fullName evidence="5">Helix-turn-helix transcriptional regulator</fullName>
    </submittedName>
</protein>
<keyword evidence="2" id="KW-0238">DNA-binding</keyword>
<evidence type="ECO:0000313" key="5">
    <source>
        <dbReference type="EMBL" id="MBD1428073.1"/>
    </source>
</evidence>
<evidence type="ECO:0000256" key="2">
    <source>
        <dbReference type="ARBA" id="ARBA00023125"/>
    </source>
</evidence>
<comment type="caution">
    <text evidence="5">The sequence shown here is derived from an EMBL/GenBank/DDBJ whole genome shotgun (WGS) entry which is preliminary data.</text>
</comment>
<dbReference type="InterPro" id="IPR036388">
    <property type="entry name" value="WH-like_DNA-bd_sf"/>
</dbReference>
<keyword evidence="3" id="KW-0804">Transcription</keyword>
<evidence type="ECO:0000259" key="4">
    <source>
        <dbReference type="PROSITE" id="PS51118"/>
    </source>
</evidence>
<evidence type="ECO:0000313" key="6">
    <source>
        <dbReference type="Proteomes" id="UP000651271"/>
    </source>
</evidence>
<organism evidence="5 6">
    <name type="scientific">Sphingobacterium litopenaei</name>
    <dbReference type="NCBI Taxonomy" id="2763500"/>
    <lineage>
        <taxon>Bacteria</taxon>
        <taxon>Pseudomonadati</taxon>
        <taxon>Bacteroidota</taxon>
        <taxon>Sphingobacteriia</taxon>
        <taxon>Sphingobacteriales</taxon>
        <taxon>Sphingobacteriaceae</taxon>
        <taxon>Sphingobacterium</taxon>
    </lineage>
</organism>
<dbReference type="RefSeq" id="WP_165289918.1">
    <property type="nucleotide sequence ID" value="NZ_JACOIJ010000001.1"/>
</dbReference>